<protein>
    <recommendedName>
        <fullName evidence="2">HTH luxR-type domain-containing protein</fullName>
    </recommendedName>
</protein>
<dbReference type="GO" id="GO:0003677">
    <property type="term" value="F:DNA binding"/>
    <property type="evidence" value="ECO:0007669"/>
    <property type="project" value="InterPro"/>
</dbReference>
<evidence type="ECO:0000256" key="1">
    <source>
        <dbReference type="ARBA" id="ARBA00022801"/>
    </source>
</evidence>
<dbReference type="OrthoDB" id="7618865at2"/>
<dbReference type="GO" id="GO:0004301">
    <property type="term" value="F:epoxide hydrolase activity"/>
    <property type="evidence" value="ECO:0007669"/>
    <property type="project" value="TreeGrafter"/>
</dbReference>
<dbReference type="KEGG" id="cmb:CSW64_07610"/>
<dbReference type="PANTHER" id="PTHR42977">
    <property type="entry name" value="HYDROLASE-RELATED"/>
    <property type="match status" value="1"/>
</dbReference>
<dbReference type="EMBL" id="CP024201">
    <property type="protein sequence ID" value="ATQ42294.1"/>
    <property type="molecule type" value="Genomic_DNA"/>
</dbReference>
<dbReference type="Pfam" id="PF00561">
    <property type="entry name" value="Abhydrolase_1"/>
    <property type="match status" value="1"/>
</dbReference>
<reference evidence="3 4" key="1">
    <citation type="submission" date="2017-10" db="EMBL/GenBank/DDBJ databases">
        <title>Genome sequence of Caulobacter mirabilis FWC38.</title>
        <authorList>
            <person name="Fiebig A."/>
            <person name="Crosson S."/>
        </authorList>
    </citation>
    <scope>NUCLEOTIDE SEQUENCE [LARGE SCALE GENOMIC DNA]</scope>
    <source>
        <strain evidence="3 4">FWC 38</strain>
    </source>
</reference>
<dbReference type="InterPro" id="IPR000792">
    <property type="entry name" value="Tscrpt_reg_LuxR_C"/>
</dbReference>
<dbReference type="InterPro" id="IPR051340">
    <property type="entry name" value="Haloalkane_dehalogenase"/>
</dbReference>
<dbReference type="Gene3D" id="1.10.10.10">
    <property type="entry name" value="Winged helix-like DNA-binding domain superfamily/Winged helix DNA-binding domain"/>
    <property type="match status" value="1"/>
</dbReference>
<evidence type="ECO:0000259" key="2">
    <source>
        <dbReference type="PROSITE" id="PS00622"/>
    </source>
</evidence>
<dbReference type="SMART" id="SM00421">
    <property type="entry name" value="HTH_LUXR"/>
    <property type="match status" value="1"/>
</dbReference>
<evidence type="ECO:0000313" key="3">
    <source>
        <dbReference type="EMBL" id="ATQ42294.1"/>
    </source>
</evidence>
<dbReference type="SUPFAM" id="SSF53474">
    <property type="entry name" value="alpha/beta-Hydrolases"/>
    <property type="match status" value="1"/>
</dbReference>
<dbReference type="AlphaFoldDB" id="A0A2D2AWA7"/>
<dbReference type="PANTHER" id="PTHR42977:SF3">
    <property type="entry name" value="AB HYDROLASE-1 DOMAIN-CONTAINING PROTEIN"/>
    <property type="match status" value="1"/>
</dbReference>
<keyword evidence="4" id="KW-1185">Reference proteome</keyword>
<dbReference type="Proteomes" id="UP000228945">
    <property type="component" value="Chromosome"/>
</dbReference>
<sequence>MHDGEAHSLPDLLRARLAEGRPAQGIIDGWEWLERSIASEPTLLTEALIEASRFAPEQGAAAVAPPSALGRAVIDPKGLVIEADPVFSAWFGSAPDETTFRRLIEAAARAGQAFGLVETADGSVIAACAGLRSAATSWPLSDGARRALEASAARVALLCFAPSRVGELARRATEAFGFTPLEARLAEALLDAPNLGAAAERIGVGRETAREALKKALRKAGARRSPDLVRRLMDLMCGDHPPPRRLEAVLAASFGATAAEARAAARFASGLTAREVAHDLGLSETTVRGQLKAVFAKAGVGKTKDLVRLASETGALAALTDAAETVLEPADRIGRLRVVADGDRRIGLTDYGPRSGRPVVVMHGAGTGRRLPAPLVTALQARGFRPITPQRPGYGLTDVARGDYLGQAADDMARVLDALHIDRVRLVVRDSGTPSGLRFAAERSDRVEAGLAVNPKLPSARHAPAIRIPASLMGTVARAFITSPHIIELVAETLRRQTRTELLADVMRQALAAPPCDSATLEQPGVLETLVRDAQGMFARTSAGFAAEHRAYSEGWAPPEVVGGAGWIVVEGEAVALAGNREAWNGLPNVRYRLIPDAGLLIYFQAPDLIADLVAEA</sequence>
<dbReference type="PROSITE" id="PS00622">
    <property type="entry name" value="HTH_LUXR_1"/>
    <property type="match status" value="1"/>
</dbReference>
<dbReference type="InterPro" id="IPR016032">
    <property type="entry name" value="Sig_transdc_resp-reg_C-effctor"/>
</dbReference>
<keyword evidence="1" id="KW-0378">Hydrolase</keyword>
<name>A0A2D2AWA7_9CAUL</name>
<dbReference type="InterPro" id="IPR036388">
    <property type="entry name" value="WH-like_DNA-bd_sf"/>
</dbReference>
<gene>
    <name evidence="3" type="ORF">CSW64_07610</name>
</gene>
<proteinExistence type="predicted"/>
<dbReference type="RefSeq" id="WP_099621551.1">
    <property type="nucleotide sequence ID" value="NZ_CP024201.1"/>
</dbReference>
<dbReference type="SUPFAM" id="SSF46894">
    <property type="entry name" value="C-terminal effector domain of the bipartite response regulators"/>
    <property type="match status" value="1"/>
</dbReference>
<dbReference type="InterPro" id="IPR000073">
    <property type="entry name" value="AB_hydrolase_1"/>
</dbReference>
<feature type="domain" description="HTH luxR-type" evidence="2">
    <location>
        <begin position="270"/>
        <end position="297"/>
    </location>
</feature>
<accession>A0A2D2AWA7</accession>
<dbReference type="GO" id="GO:0006355">
    <property type="term" value="P:regulation of DNA-templated transcription"/>
    <property type="evidence" value="ECO:0007669"/>
    <property type="project" value="InterPro"/>
</dbReference>
<dbReference type="InterPro" id="IPR029058">
    <property type="entry name" value="AB_hydrolase_fold"/>
</dbReference>
<evidence type="ECO:0000313" key="4">
    <source>
        <dbReference type="Proteomes" id="UP000228945"/>
    </source>
</evidence>
<organism evidence="3 4">
    <name type="scientific">Caulobacter mirabilis</name>
    <dbReference type="NCBI Taxonomy" id="69666"/>
    <lineage>
        <taxon>Bacteria</taxon>
        <taxon>Pseudomonadati</taxon>
        <taxon>Pseudomonadota</taxon>
        <taxon>Alphaproteobacteria</taxon>
        <taxon>Caulobacterales</taxon>
        <taxon>Caulobacteraceae</taxon>
        <taxon>Caulobacter</taxon>
    </lineage>
</organism>
<dbReference type="Gene3D" id="3.40.50.1820">
    <property type="entry name" value="alpha/beta hydrolase"/>
    <property type="match status" value="1"/>
</dbReference>